<accession>A0A066YN81</accession>
<dbReference type="Proteomes" id="UP000027178">
    <property type="component" value="Unassembled WGS sequence"/>
</dbReference>
<organism evidence="2 3">
    <name type="scientific">Kitasatospora cheerisanensis KCTC 2395</name>
    <dbReference type="NCBI Taxonomy" id="1348663"/>
    <lineage>
        <taxon>Bacteria</taxon>
        <taxon>Bacillati</taxon>
        <taxon>Actinomycetota</taxon>
        <taxon>Actinomycetes</taxon>
        <taxon>Kitasatosporales</taxon>
        <taxon>Streptomycetaceae</taxon>
        <taxon>Kitasatospora</taxon>
    </lineage>
</organism>
<reference evidence="2 3" key="1">
    <citation type="submission" date="2014-05" db="EMBL/GenBank/DDBJ databases">
        <title>Draft Genome Sequence of Kitasatospora cheerisanensis KCTC 2395.</title>
        <authorList>
            <person name="Nam D.H."/>
        </authorList>
    </citation>
    <scope>NUCLEOTIDE SEQUENCE [LARGE SCALE GENOMIC DNA]</scope>
    <source>
        <strain evidence="2 3">KCTC 2395</strain>
    </source>
</reference>
<gene>
    <name evidence="2" type="ORF">KCH_68700</name>
</gene>
<comment type="caution">
    <text evidence="2">The sequence shown here is derived from an EMBL/GenBank/DDBJ whole genome shotgun (WGS) entry which is preliminary data.</text>
</comment>
<name>A0A066YN81_9ACTN</name>
<dbReference type="HOGENOM" id="CLU_1407130_0_0_11"/>
<evidence type="ECO:0000313" key="2">
    <source>
        <dbReference type="EMBL" id="KDN81369.1"/>
    </source>
</evidence>
<evidence type="ECO:0000313" key="3">
    <source>
        <dbReference type="Proteomes" id="UP000027178"/>
    </source>
</evidence>
<feature type="compositionally biased region" description="Polar residues" evidence="1">
    <location>
        <begin position="15"/>
        <end position="25"/>
    </location>
</feature>
<dbReference type="AlphaFoldDB" id="A0A066YN81"/>
<feature type="region of interest" description="Disordered" evidence="1">
    <location>
        <begin position="1"/>
        <end position="59"/>
    </location>
</feature>
<feature type="compositionally biased region" description="Low complexity" evidence="1">
    <location>
        <begin position="26"/>
        <end position="39"/>
    </location>
</feature>
<feature type="compositionally biased region" description="Basic residues" evidence="1">
    <location>
        <begin position="45"/>
        <end position="58"/>
    </location>
</feature>
<sequence>MSCSAAGRARGSRVRPSQLSASSACRVQPVSRRVSSSSGGPAGGSRKRWPPIGRRSRPVSRAPSLSALTCWYWSGAPAVRPYSSTWSVTGWSGSRVTGWSARSSRARVRPAVSSACRSAAAGSVHQAGYLAAAGIRSRASRARATVSSARRTAGSGPWARNVQVRAACSSRRTVPRSSAVRPTLSRPGPNQAR</sequence>
<dbReference type="EMBL" id="JNBY01000147">
    <property type="protein sequence ID" value="KDN81369.1"/>
    <property type="molecule type" value="Genomic_DNA"/>
</dbReference>
<evidence type="ECO:0000256" key="1">
    <source>
        <dbReference type="SAM" id="MobiDB-lite"/>
    </source>
</evidence>
<protein>
    <submittedName>
        <fullName evidence="2">Uncharacterized protein</fullName>
    </submittedName>
</protein>
<keyword evidence="3" id="KW-1185">Reference proteome</keyword>
<feature type="region of interest" description="Disordered" evidence="1">
    <location>
        <begin position="164"/>
        <end position="193"/>
    </location>
</feature>
<proteinExistence type="predicted"/>